<dbReference type="InterPro" id="IPR050266">
    <property type="entry name" value="AB_hydrolase_sf"/>
</dbReference>
<dbReference type="PANTHER" id="PTHR43798">
    <property type="entry name" value="MONOACYLGLYCEROL LIPASE"/>
    <property type="match status" value="1"/>
</dbReference>
<dbReference type="SUPFAM" id="SSF53474">
    <property type="entry name" value="alpha/beta-Hydrolases"/>
    <property type="match status" value="1"/>
</dbReference>
<evidence type="ECO:0000259" key="1">
    <source>
        <dbReference type="Pfam" id="PF12697"/>
    </source>
</evidence>
<proteinExistence type="predicted"/>
<dbReference type="EMBL" id="JBHRXP010000001">
    <property type="protein sequence ID" value="MFC3579174.1"/>
    <property type="molecule type" value="Genomic_DNA"/>
</dbReference>
<sequence length="233" mass="24898">MLPGLLCDARMFAAQRDRFPNAVAIDGFGEVDDLVKMARIALDAAPPRISLLGHSMGGRVALEMMRLAPDRIERLALVSTGVHERRPGEAPKRHALLQLGRTWGAETLVDHWLPGMVAPDRADDMALIGPLHEMCVDAGVDTFAAQIAALLGRPEVASLLPTIRCPTLVMVGTEDAWSPPAQHEQIAAAIPGAGLRVIPGAGHMLPAEAPDAVNDAIADWLALRPYTDPVSDR</sequence>
<evidence type="ECO:0000313" key="3">
    <source>
        <dbReference type="Proteomes" id="UP001595713"/>
    </source>
</evidence>
<keyword evidence="3" id="KW-1185">Reference proteome</keyword>
<organism evidence="2 3">
    <name type="scientific">Sphingomonas hylomeconis</name>
    <dbReference type="NCBI Taxonomy" id="1395958"/>
    <lineage>
        <taxon>Bacteria</taxon>
        <taxon>Pseudomonadati</taxon>
        <taxon>Pseudomonadota</taxon>
        <taxon>Alphaproteobacteria</taxon>
        <taxon>Sphingomonadales</taxon>
        <taxon>Sphingomonadaceae</taxon>
        <taxon>Sphingomonas</taxon>
    </lineage>
</organism>
<gene>
    <name evidence="2" type="ORF">ACFONA_03265</name>
</gene>
<dbReference type="Gene3D" id="3.40.50.1820">
    <property type="entry name" value="alpha/beta hydrolase"/>
    <property type="match status" value="1"/>
</dbReference>
<name>A0ABV7SQC5_9SPHN</name>
<protein>
    <submittedName>
        <fullName evidence="2">Alpha/beta fold hydrolase</fullName>
    </submittedName>
</protein>
<reference evidence="3" key="1">
    <citation type="journal article" date="2019" name="Int. J. Syst. Evol. Microbiol.">
        <title>The Global Catalogue of Microorganisms (GCM) 10K type strain sequencing project: providing services to taxonomists for standard genome sequencing and annotation.</title>
        <authorList>
            <consortium name="The Broad Institute Genomics Platform"/>
            <consortium name="The Broad Institute Genome Sequencing Center for Infectious Disease"/>
            <person name="Wu L."/>
            <person name="Ma J."/>
        </authorList>
    </citation>
    <scope>NUCLEOTIDE SEQUENCE [LARGE SCALE GENOMIC DNA]</scope>
    <source>
        <strain evidence="3">KCTC 42739</strain>
    </source>
</reference>
<dbReference type="Proteomes" id="UP001595713">
    <property type="component" value="Unassembled WGS sequence"/>
</dbReference>
<dbReference type="InterPro" id="IPR000073">
    <property type="entry name" value="AB_hydrolase_1"/>
</dbReference>
<dbReference type="GO" id="GO:0016787">
    <property type="term" value="F:hydrolase activity"/>
    <property type="evidence" value="ECO:0007669"/>
    <property type="project" value="UniProtKB-KW"/>
</dbReference>
<dbReference type="PRINTS" id="PR00111">
    <property type="entry name" value="ABHYDROLASE"/>
</dbReference>
<comment type="caution">
    <text evidence="2">The sequence shown here is derived from an EMBL/GenBank/DDBJ whole genome shotgun (WGS) entry which is preliminary data.</text>
</comment>
<dbReference type="PANTHER" id="PTHR43798:SF29">
    <property type="entry name" value="AB HYDROLASE-1 DOMAIN-CONTAINING PROTEIN"/>
    <property type="match status" value="1"/>
</dbReference>
<evidence type="ECO:0000313" key="2">
    <source>
        <dbReference type="EMBL" id="MFC3579174.1"/>
    </source>
</evidence>
<feature type="domain" description="AB hydrolase-1" evidence="1">
    <location>
        <begin position="28"/>
        <end position="216"/>
    </location>
</feature>
<keyword evidence="2" id="KW-0378">Hydrolase</keyword>
<dbReference type="InterPro" id="IPR029058">
    <property type="entry name" value="AB_hydrolase_fold"/>
</dbReference>
<dbReference type="Pfam" id="PF12697">
    <property type="entry name" value="Abhydrolase_6"/>
    <property type="match status" value="1"/>
</dbReference>
<accession>A0ABV7SQC5</accession>